<organism evidence="1 2">
    <name type="scientific">Trichonephila clavata</name>
    <name type="common">Joro spider</name>
    <name type="synonym">Nephila clavata</name>
    <dbReference type="NCBI Taxonomy" id="2740835"/>
    <lineage>
        <taxon>Eukaryota</taxon>
        <taxon>Metazoa</taxon>
        <taxon>Ecdysozoa</taxon>
        <taxon>Arthropoda</taxon>
        <taxon>Chelicerata</taxon>
        <taxon>Arachnida</taxon>
        <taxon>Araneae</taxon>
        <taxon>Araneomorphae</taxon>
        <taxon>Entelegynae</taxon>
        <taxon>Araneoidea</taxon>
        <taxon>Nephilidae</taxon>
        <taxon>Trichonephila</taxon>
    </lineage>
</organism>
<keyword evidence="2" id="KW-1185">Reference proteome</keyword>
<dbReference type="AlphaFoldDB" id="A0A8X6I4W4"/>
<evidence type="ECO:0000313" key="2">
    <source>
        <dbReference type="Proteomes" id="UP000887116"/>
    </source>
</evidence>
<accession>A0A8X6I4W4</accession>
<gene>
    <name evidence="1" type="ORF">TNCT_65361</name>
</gene>
<reference evidence="1" key="1">
    <citation type="submission" date="2020-07" db="EMBL/GenBank/DDBJ databases">
        <title>Multicomponent nature underlies the extraordinary mechanical properties of spider dragline silk.</title>
        <authorList>
            <person name="Kono N."/>
            <person name="Nakamura H."/>
            <person name="Mori M."/>
            <person name="Yoshida Y."/>
            <person name="Ohtoshi R."/>
            <person name="Malay A.D."/>
            <person name="Moran D.A.P."/>
            <person name="Tomita M."/>
            <person name="Numata K."/>
            <person name="Arakawa K."/>
        </authorList>
    </citation>
    <scope>NUCLEOTIDE SEQUENCE</scope>
</reference>
<name>A0A8X6I4W4_TRICU</name>
<sequence>MTAFIDNVVCGYQYINMVFYWTVNIMPATSSSRSTVATNRRWKEDPVFSRINREKMIRSRFVYPKKERKKGSRGNDVRYDVYVIHSERET</sequence>
<comment type="caution">
    <text evidence="1">The sequence shown here is derived from an EMBL/GenBank/DDBJ whole genome shotgun (WGS) entry which is preliminary data.</text>
</comment>
<evidence type="ECO:0000313" key="1">
    <source>
        <dbReference type="EMBL" id="GFR15469.1"/>
    </source>
</evidence>
<dbReference type="EMBL" id="BMAO01007377">
    <property type="protein sequence ID" value="GFR15469.1"/>
    <property type="molecule type" value="Genomic_DNA"/>
</dbReference>
<protein>
    <submittedName>
        <fullName evidence="1">Uncharacterized protein</fullName>
    </submittedName>
</protein>
<proteinExistence type="predicted"/>
<dbReference type="Proteomes" id="UP000887116">
    <property type="component" value="Unassembled WGS sequence"/>
</dbReference>